<dbReference type="InterPro" id="IPR004430">
    <property type="entry name" value="3-IsopropMal_deHydase_lsu"/>
</dbReference>
<dbReference type="eggNOG" id="KOG0454">
    <property type="taxonomic scope" value="Eukaryota"/>
</dbReference>
<dbReference type="Pfam" id="PF00330">
    <property type="entry name" value="Aconitase"/>
    <property type="match status" value="1"/>
</dbReference>
<evidence type="ECO:0000256" key="8">
    <source>
        <dbReference type="ARBA" id="ARBA00022430"/>
    </source>
</evidence>
<dbReference type="NCBIfam" id="NF004016">
    <property type="entry name" value="PRK05478.1"/>
    <property type="match status" value="1"/>
</dbReference>
<evidence type="ECO:0000256" key="7">
    <source>
        <dbReference type="ARBA" id="ARBA00014371"/>
    </source>
</evidence>
<keyword evidence="14 18" id="KW-0456">Lyase</keyword>
<dbReference type="GO" id="GO:0046872">
    <property type="term" value="F:metal ion binding"/>
    <property type="evidence" value="ECO:0007669"/>
    <property type="project" value="UniProtKB-KW"/>
</dbReference>
<evidence type="ECO:0000256" key="17">
    <source>
        <dbReference type="ARBA" id="ARBA00033368"/>
    </source>
</evidence>
<comment type="function">
    <text evidence="3 18">Catalyzes the isomerization between 2-isopropylmalate and 3-isopropylmalate, via the formation of 2-isopropylmaleate.</text>
</comment>
<evidence type="ECO:0000256" key="12">
    <source>
        <dbReference type="ARBA" id="ARBA00023004"/>
    </source>
</evidence>
<evidence type="ECO:0000259" key="19">
    <source>
        <dbReference type="Pfam" id="PF00330"/>
    </source>
</evidence>
<dbReference type="PRINTS" id="PR00415">
    <property type="entry name" value="ACONITASE"/>
</dbReference>
<comment type="catalytic activity">
    <reaction evidence="1 18">
        <text>(2R,3S)-3-isopropylmalate = (2S)-2-isopropylmalate</text>
        <dbReference type="Rhea" id="RHEA:32287"/>
        <dbReference type="ChEBI" id="CHEBI:1178"/>
        <dbReference type="ChEBI" id="CHEBI:35121"/>
        <dbReference type="EC" id="4.2.1.33"/>
    </reaction>
</comment>
<dbReference type="FunFam" id="3.30.499.10:FF:000007">
    <property type="entry name" value="3-isopropylmalate dehydratase large subunit"/>
    <property type="match status" value="1"/>
</dbReference>
<evidence type="ECO:0000256" key="16">
    <source>
        <dbReference type="ARBA" id="ARBA00031631"/>
    </source>
</evidence>
<evidence type="ECO:0000313" key="21">
    <source>
        <dbReference type="EMBL" id="EXJ68920.1"/>
    </source>
</evidence>
<comment type="cofactor">
    <cofactor evidence="2">
        <name>[4Fe-4S] cluster</name>
        <dbReference type="ChEBI" id="CHEBI:49883"/>
    </cofactor>
</comment>
<evidence type="ECO:0000256" key="11">
    <source>
        <dbReference type="ARBA" id="ARBA00022723"/>
    </source>
</evidence>
<dbReference type="InterPro" id="IPR015931">
    <property type="entry name" value="Acnase/IPM_dHydase_lsu_aba_1/3"/>
</dbReference>
<evidence type="ECO:0000256" key="4">
    <source>
        <dbReference type="ARBA" id="ARBA00004729"/>
    </source>
</evidence>
<feature type="domain" description="Aconitase/3-isopropylmalate dehydratase large subunit alpha/beta/alpha" evidence="19">
    <location>
        <begin position="13"/>
        <end position="472"/>
    </location>
</feature>
<keyword evidence="11" id="KW-0479">Metal-binding</keyword>
<dbReference type="HOGENOM" id="CLU_006714_0_0_1"/>
<dbReference type="GO" id="GO:0009098">
    <property type="term" value="P:L-leucine biosynthetic process"/>
    <property type="evidence" value="ECO:0007669"/>
    <property type="project" value="UniProtKB-UniPathway"/>
</dbReference>
<protein>
    <recommendedName>
        <fullName evidence="7 18">3-isopropylmalate dehydratase</fullName>
        <ecNumber evidence="6 18">4.2.1.33</ecNumber>
    </recommendedName>
    <alternativeName>
        <fullName evidence="16 18">Alpha-IPM isomerase</fullName>
    </alternativeName>
    <alternativeName>
        <fullName evidence="17 18">Isopropylmalate isomerase</fullName>
    </alternativeName>
</protein>
<dbReference type="InterPro" id="IPR000573">
    <property type="entry name" value="AconitaseA/IPMdHydase_ssu_swvl"/>
</dbReference>
<keyword evidence="12" id="KW-0408">Iron</keyword>
<dbReference type="RefSeq" id="XP_007746630.1">
    <property type="nucleotide sequence ID" value="XM_007748440.1"/>
</dbReference>
<evidence type="ECO:0000256" key="14">
    <source>
        <dbReference type="ARBA" id="ARBA00023239"/>
    </source>
</evidence>
<dbReference type="HAMAP" id="MF_01026">
    <property type="entry name" value="LeuC_type1"/>
    <property type="match status" value="1"/>
</dbReference>
<evidence type="ECO:0000256" key="15">
    <source>
        <dbReference type="ARBA" id="ARBA00023304"/>
    </source>
</evidence>
<dbReference type="InterPro" id="IPR033940">
    <property type="entry name" value="IPMI_Swivel"/>
</dbReference>
<dbReference type="InterPro" id="IPR033941">
    <property type="entry name" value="IPMI_cat"/>
</dbReference>
<evidence type="ECO:0000256" key="9">
    <source>
        <dbReference type="ARBA" id="ARBA00022485"/>
    </source>
</evidence>
<keyword evidence="8 18" id="KW-0432">Leucine biosynthesis</keyword>
<sequence length="772" mass="84370">MPSIESTPRTLYDKVFQDHIVNEERDGTVLLYIDRHLVHEVTSPQAFEGLKNAKRKVRRPDCTLATTDHNVPTTSRKNFKNVADFVKEEDSRLQCTTLEDNVKEFGLTYFGLGDKNQGIVHIIGPEQGFTLPGTTVVCGDSHTSTHGAFGALAFGIGTSEVEHVLATQCLITKKSKNMRIQVDGQLAPGVSSKDIILHVIGVIGTAGGTGAVIEFCGSAIRSLSMEARMSICNMSIEGGARAGMIAPDQTTFEYLKGRPLAPKVDSNEWKKATNYWAGLRSDEGAKYDIEVFIDAKDIAPTVSWGTSPQDVVPITGVVPSPDDFEDPNKKASCKRALEYMGLTPGTKMEDIEVDKVFIGSCTNSRIEDIRAAAKIVKGKKVAPNIKRAMVVPGSGNIKAQAESEGLDKIFLDAGFEWREAGCSMCLGMNPDILSPRERCASTSNRNFEGRQGALGRTHLVSPVMAAAAAIVGRLADVRKHSDNPSPAKADPKLDVRPEFAELDSEEELDRILDIPTDATSTATNHLEGMGESGGLPKFTVLKGIAAPLDKANVDTDAIIPKQFLKTIKRTGLGSALFHPLRYNEDGSENSSFILNQDPYRQAKILVVTGPNFGCGSSREHAPWALLDFGIKCVIAPSYADIFFNNTFKNGMLPLIMPDQEKLNKIADEARAGHEIEVDLPNQVIRDDKGNELARFEVEEFRKHCLVEGLDDIGLTMQMEDKIAQFEAKRTLDTPWLDGSGYLKKWRMGPVKIEAAPVPKTNRGEVKSDPVEW</sequence>
<keyword evidence="15 18" id="KW-0100">Branched-chain amino acid biosynthesis</keyword>
<dbReference type="EMBL" id="AMGX01000012">
    <property type="protein sequence ID" value="EXJ68920.1"/>
    <property type="molecule type" value="Genomic_DNA"/>
</dbReference>
<name>W9WV58_9EURO</name>
<comment type="caution">
    <text evidence="21">The sequence shown here is derived from an EMBL/GenBank/DDBJ whole genome shotgun (WGS) entry which is preliminary data.</text>
</comment>
<dbReference type="GO" id="GO:0003861">
    <property type="term" value="F:3-isopropylmalate dehydratase activity"/>
    <property type="evidence" value="ECO:0007669"/>
    <property type="project" value="UniProtKB-EC"/>
</dbReference>
<dbReference type="GO" id="GO:0051539">
    <property type="term" value="F:4 iron, 4 sulfur cluster binding"/>
    <property type="evidence" value="ECO:0007669"/>
    <property type="project" value="UniProtKB-KW"/>
</dbReference>
<proteinExistence type="inferred from homology"/>
<dbReference type="Proteomes" id="UP000019471">
    <property type="component" value="Unassembled WGS sequence"/>
</dbReference>
<dbReference type="NCBIfam" id="TIGR00170">
    <property type="entry name" value="leuC"/>
    <property type="match status" value="1"/>
</dbReference>
<dbReference type="InterPro" id="IPR018136">
    <property type="entry name" value="Aconitase_4Fe-4S_BS"/>
</dbReference>
<dbReference type="InterPro" id="IPR004431">
    <property type="entry name" value="3-IsopropMal_deHydase_ssu"/>
</dbReference>
<dbReference type="PANTHER" id="PTHR43822">
    <property type="entry name" value="HOMOACONITASE, MITOCHONDRIAL-RELATED"/>
    <property type="match status" value="1"/>
</dbReference>
<evidence type="ECO:0000256" key="5">
    <source>
        <dbReference type="ARBA" id="ARBA00007185"/>
    </source>
</evidence>
<dbReference type="NCBIfam" id="NF002458">
    <property type="entry name" value="PRK01641.1"/>
    <property type="match status" value="1"/>
</dbReference>
<keyword evidence="22" id="KW-1185">Reference proteome</keyword>
<dbReference type="UniPathway" id="UPA00048">
    <property type="reaction ID" value="UER00071"/>
</dbReference>
<keyword evidence="9" id="KW-0004">4Fe-4S</keyword>
<dbReference type="AlphaFoldDB" id="W9WV58"/>
<reference evidence="21 22" key="1">
    <citation type="submission" date="2013-03" db="EMBL/GenBank/DDBJ databases">
        <title>The Genome Sequence of Cladophialophora psammophila CBS 110553.</title>
        <authorList>
            <consortium name="The Broad Institute Genomics Platform"/>
            <person name="Cuomo C."/>
            <person name="de Hoog S."/>
            <person name="Gorbushina A."/>
            <person name="Walker B."/>
            <person name="Young S.K."/>
            <person name="Zeng Q."/>
            <person name="Gargeya S."/>
            <person name="Fitzgerald M."/>
            <person name="Haas B."/>
            <person name="Abouelleil A."/>
            <person name="Allen A.W."/>
            <person name="Alvarado L."/>
            <person name="Arachchi H.M."/>
            <person name="Berlin A.M."/>
            <person name="Chapman S.B."/>
            <person name="Gainer-Dewar J."/>
            <person name="Goldberg J."/>
            <person name="Griggs A."/>
            <person name="Gujja S."/>
            <person name="Hansen M."/>
            <person name="Howarth C."/>
            <person name="Imamovic A."/>
            <person name="Ireland A."/>
            <person name="Larimer J."/>
            <person name="McCowan C."/>
            <person name="Murphy C."/>
            <person name="Pearson M."/>
            <person name="Poon T.W."/>
            <person name="Priest M."/>
            <person name="Roberts A."/>
            <person name="Saif S."/>
            <person name="Shea T."/>
            <person name="Sisk P."/>
            <person name="Sykes S."/>
            <person name="Wortman J."/>
            <person name="Nusbaum C."/>
            <person name="Birren B."/>
        </authorList>
    </citation>
    <scope>NUCLEOTIDE SEQUENCE [LARGE SCALE GENOMIC DNA]</scope>
    <source>
        <strain evidence="21 22">CBS 110553</strain>
    </source>
</reference>
<gene>
    <name evidence="21" type="ORF">A1O5_07852</name>
</gene>
<evidence type="ECO:0000256" key="1">
    <source>
        <dbReference type="ARBA" id="ARBA00000491"/>
    </source>
</evidence>
<organism evidence="21 22">
    <name type="scientific">Cladophialophora psammophila CBS 110553</name>
    <dbReference type="NCBI Taxonomy" id="1182543"/>
    <lineage>
        <taxon>Eukaryota</taxon>
        <taxon>Fungi</taxon>
        <taxon>Dikarya</taxon>
        <taxon>Ascomycota</taxon>
        <taxon>Pezizomycotina</taxon>
        <taxon>Eurotiomycetes</taxon>
        <taxon>Chaetothyriomycetidae</taxon>
        <taxon>Chaetothyriales</taxon>
        <taxon>Herpotrichiellaceae</taxon>
        <taxon>Cladophialophora</taxon>
    </lineage>
</organism>
<dbReference type="InterPro" id="IPR050067">
    <property type="entry name" value="IPM_dehydratase_rel_enz"/>
</dbReference>
<dbReference type="STRING" id="1182543.W9WV58"/>
<keyword evidence="13" id="KW-0411">Iron-sulfur</keyword>
<dbReference type="Gene3D" id="3.30.499.10">
    <property type="entry name" value="Aconitase, domain 3"/>
    <property type="match status" value="2"/>
</dbReference>
<dbReference type="InterPro" id="IPR015928">
    <property type="entry name" value="Aconitase/3IPM_dehydase_swvl"/>
</dbReference>
<evidence type="ECO:0000256" key="6">
    <source>
        <dbReference type="ARBA" id="ARBA00011998"/>
    </source>
</evidence>
<evidence type="ECO:0000313" key="22">
    <source>
        <dbReference type="Proteomes" id="UP000019471"/>
    </source>
</evidence>
<evidence type="ECO:0000256" key="13">
    <source>
        <dbReference type="ARBA" id="ARBA00023014"/>
    </source>
</evidence>
<dbReference type="GeneID" id="19192557"/>
<dbReference type="CDD" id="cd01583">
    <property type="entry name" value="IPMI"/>
    <property type="match status" value="1"/>
</dbReference>
<dbReference type="Gene3D" id="3.20.19.10">
    <property type="entry name" value="Aconitase, domain 4"/>
    <property type="match status" value="1"/>
</dbReference>
<dbReference type="SUPFAM" id="SSF52016">
    <property type="entry name" value="LeuD/IlvD-like"/>
    <property type="match status" value="1"/>
</dbReference>
<dbReference type="PIRSF" id="PIRSF001418">
    <property type="entry name" value="ACN"/>
    <property type="match status" value="1"/>
</dbReference>
<evidence type="ECO:0000256" key="10">
    <source>
        <dbReference type="ARBA" id="ARBA00022605"/>
    </source>
</evidence>
<dbReference type="OrthoDB" id="2279155at2759"/>
<accession>W9WV58</accession>
<evidence type="ECO:0000256" key="2">
    <source>
        <dbReference type="ARBA" id="ARBA00001966"/>
    </source>
</evidence>
<dbReference type="InterPro" id="IPR036008">
    <property type="entry name" value="Aconitase_4Fe-4S_dom"/>
</dbReference>
<dbReference type="FunFam" id="3.30.499.10:FF:000006">
    <property type="entry name" value="3-isopropylmalate dehydratase large subunit"/>
    <property type="match status" value="1"/>
</dbReference>
<dbReference type="Pfam" id="PF00694">
    <property type="entry name" value="Aconitase_C"/>
    <property type="match status" value="1"/>
</dbReference>
<feature type="domain" description="Aconitase A/isopropylmalate dehydratase small subunit swivel" evidence="20">
    <location>
        <begin position="536"/>
        <end position="658"/>
    </location>
</feature>
<dbReference type="PROSITE" id="PS00450">
    <property type="entry name" value="ACONITASE_1"/>
    <property type="match status" value="1"/>
</dbReference>
<dbReference type="FunFam" id="3.20.19.10:FF:000003">
    <property type="entry name" value="3-isopropylmalate dehydratase small subunit"/>
    <property type="match status" value="1"/>
</dbReference>
<comment type="pathway">
    <text evidence="4 18">Amino-acid biosynthesis; L-leucine biosynthesis; L-leucine from 3-methyl-2-oxobutanoate: step 2/4.</text>
</comment>
<evidence type="ECO:0000259" key="20">
    <source>
        <dbReference type="Pfam" id="PF00694"/>
    </source>
</evidence>
<dbReference type="PANTHER" id="PTHR43822:SF9">
    <property type="entry name" value="3-ISOPROPYLMALATE DEHYDRATASE"/>
    <property type="match status" value="1"/>
</dbReference>
<dbReference type="NCBIfam" id="NF009116">
    <property type="entry name" value="PRK12466.1"/>
    <property type="match status" value="1"/>
</dbReference>
<comment type="similarity">
    <text evidence="5 18">Belongs to the aconitase/IPM isomerase family.</text>
</comment>
<dbReference type="HAMAP" id="MF_01031">
    <property type="entry name" value="LeuD_type1"/>
    <property type="match status" value="1"/>
</dbReference>
<dbReference type="CDD" id="cd01577">
    <property type="entry name" value="IPMI_Swivel"/>
    <property type="match status" value="1"/>
</dbReference>
<evidence type="ECO:0000256" key="18">
    <source>
        <dbReference type="PIRNR" id="PIRNR001418"/>
    </source>
</evidence>
<dbReference type="EC" id="4.2.1.33" evidence="6 18"/>
<keyword evidence="10 18" id="KW-0028">Amino-acid biosynthesis</keyword>
<evidence type="ECO:0000256" key="3">
    <source>
        <dbReference type="ARBA" id="ARBA00002695"/>
    </source>
</evidence>
<dbReference type="InterPro" id="IPR001030">
    <property type="entry name" value="Acoase/IPM_deHydtase_lsu_aba"/>
</dbReference>
<dbReference type="InterPro" id="IPR012235">
    <property type="entry name" value="3-IsopropMal_deHydtase_ssu/lsu"/>
</dbReference>
<dbReference type="GO" id="GO:0009316">
    <property type="term" value="C:3-isopropylmalate dehydratase complex"/>
    <property type="evidence" value="ECO:0007669"/>
    <property type="project" value="InterPro"/>
</dbReference>
<dbReference type="PROSITE" id="PS01244">
    <property type="entry name" value="ACONITASE_2"/>
    <property type="match status" value="1"/>
</dbReference>
<dbReference type="SUPFAM" id="SSF53732">
    <property type="entry name" value="Aconitase iron-sulfur domain"/>
    <property type="match status" value="1"/>
</dbReference>
<dbReference type="NCBIfam" id="TIGR00171">
    <property type="entry name" value="leuD"/>
    <property type="match status" value="1"/>
</dbReference>